<evidence type="ECO:0000256" key="1">
    <source>
        <dbReference type="SAM" id="Phobius"/>
    </source>
</evidence>
<dbReference type="OrthoDB" id="4698148at2"/>
<protein>
    <submittedName>
        <fullName evidence="2">Putative membrane protein DUF2306</fullName>
    </submittedName>
</protein>
<gene>
    <name evidence="2" type="ORF">LX16_5056</name>
</gene>
<comment type="caution">
    <text evidence="2">The sequence shown here is derived from an EMBL/GenBank/DDBJ whole genome shotgun (WGS) entry which is preliminary data.</text>
</comment>
<reference evidence="2 3" key="1">
    <citation type="journal article" date="2013" name="Stand. Genomic Sci.">
        <title>Genomic Encyclopedia of Type Strains, Phase I: The one thousand microbial genomes (KMG-I) project.</title>
        <authorList>
            <person name="Kyrpides N.C."/>
            <person name="Woyke T."/>
            <person name="Eisen J.A."/>
            <person name="Garrity G."/>
            <person name="Lilburn T.G."/>
            <person name="Beck B.J."/>
            <person name="Whitman W.B."/>
            <person name="Hugenholtz P."/>
            <person name="Klenk H.P."/>
        </authorList>
    </citation>
    <scope>NUCLEOTIDE SEQUENCE [LARGE SCALE GENOMIC DNA]</scope>
    <source>
        <strain evidence="2 3">DSM 45044</strain>
    </source>
</reference>
<dbReference type="RefSeq" id="WP_147144333.1">
    <property type="nucleotide sequence ID" value="NZ_BAABIJ010000007.1"/>
</dbReference>
<keyword evidence="1" id="KW-0472">Membrane</keyword>
<keyword evidence="1" id="KW-0812">Transmembrane</keyword>
<evidence type="ECO:0000313" key="3">
    <source>
        <dbReference type="Proteomes" id="UP000321617"/>
    </source>
</evidence>
<evidence type="ECO:0000313" key="2">
    <source>
        <dbReference type="EMBL" id="TWJ07570.1"/>
    </source>
</evidence>
<keyword evidence="3" id="KW-1185">Reference proteome</keyword>
<feature type="transmembrane region" description="Helical" evidence="1">
    <location>
        <begin position="28"/>
        <end position="47"/>
    </location>
</feature>
<dbReference type="AlphaFoldDB" id="A0A562UPN3"/>
<feature type="transmembrane region" description="Helical" evidence="1">
    <location>
        <begin position="132"/>
        <end position="153"/>
    </location>
</feature>
<feature type="transmembrane region" description="Helical" evidence="1">
    <location>
        <begin position="104"/>
        <end position="126"/>
    </location>
</feature>
<organism evidence="2 3">
    <name type="scientific">Stackebrandtia albiflava</name>
    <dbReference type="NCBI Taxonomy" id="406432"/>
    <lineage>
        <taxon>Bacteria</taxon>
        <taxon>Bacillati</taxon>
        <taxon>Actinomycetota</taxon>
        <taxon>Actinomycetes</taxon>
        <taxon>Glycomycetales</taxon>
        <taxon>Glycomycetaceae</taxon>
        <taxon>Stackebrandtia</taxon>
    </lineage>
</organism>
<dbReference type="InterPro" id="IPR018750">
    <property type="entry name" value="DUF2306_membrane"/>
</dbReference>
<feature type="transmembrane region" description="Helical" evidence="1">
    <location>
        <begin position="203"/>
        <end position="229"/>
    </location>
</feature>
<feature type="transmembrane region" description="Helical" evidence="1">
    <location>
        <begin position="165"/>
        <end position="191"/>
    </location>
</feature>
<accession>A0A562UPN3</accession>
<dbReference type="EMBL" id="VLLL01000011">
    <property type="protein sequence ID" value="TWJ07570.1"/>
    <property type="molecule type" value="Genomic_DNA"/>
</dbReference>
<dbReference type="Pfam" id="PF10067">
    <property type="entry name" value="DUF2306"/>
    <property type="match status" value="1"/>
</dbReference>
<name>A0A562UPN3_9ACTN</name>
<proteinExistence type="predicted"/>
<feature type="transmembrane region" description="Helical" evidence="1">
    <location>
        <begin position="67"/>
        <end position="92"/>
    </location>
</feature>
<sequence length="238" mass="26321">MTVVAPPPTPAQPTAPPPARVPLWRRPWIVPLGLVAVIFIGFSLPRYLTFDPALSMVPVEGSPAIHYPFVVGHVIFGSIAMITCCLQVWPWLRQHHPKVHRVSGRVYVIAGVLPSGVMGLVIGAIAPFGPVIQVSNIMLALLWLGTTAAGFRAARRRRFREHRRWMVRSFALTMSIVLNRVLMVPAILWLLPQADTTFEGSDAMFMMAISGIVGWTSWTVALIAAQLWLDRSPARHGR</sequence>
<keyword evidence="1" id="KW-1133">Transmembrane helix</keyword>
<dbReference type="Proteomes" id="UP000321617">
    <property type="component" value="Unassembled WGS sequence"/>
</dbReference>